<feature type="compositionally biased region" description="Low complexity" evidence="1">
    <location>
        <begin position="214"/>
        <end position="226"/>
    </location>
</feature>
<keyword evidence="3" id="KW-1185">Reference proteome</keyword>
<reference evidence="2 3" key="1">
    <citation type="journal article" date="2018" name="Mol. Biol. Evol.">
        <title>Broad Genomic Sampling Reveals a Smut Pathogenic Ancestry of the Fungal Clade Ustilaginomycotina.</title>
        <authorList>
            <person name="Kijpornyongpan T."/>
            <person name="Mondo S.J."/>
            <person name="Barry K."/>
            <person name="Sandor L."/>
            <person name="Lee J."/>
            <person name="Lipzen A."/>
            <person name="Pangilinan J."/>
            <person name="LaButti K."/>
            <person name="Hainaut M."/>
            <person name="Henrissat B."/>
            <person name="Grigoriev I.V."/>
            <person name="Spatafora J.W."/>
            <person name="Aime M.C."/>
        </authorList>
    </citation>
    <scope>NUCLEOTIDE SEQUENCE [LARGE SCALE GENOMIC DNA]</scope>
    <source>
        <strain evidence="2 3">MCA 4186</strain>
    </source>
</reference>
<feature type="compositionally biased region" description="Polar residues" evidence="1">
    <location>
        <begin position="164"/>
        <end position="180"/>
    </location>
</feature>
<feature type="compositionally biased region" description="Basic and acidic residues" evidence="1">
    <location>
        <begin position="549"/>
        <end position="560"/>
    </location>
</feature>
<feature type="compositionally biased region" description="Polar residues" evidence="1">
    <location>
        <begin position="1163"/>
        <end position="1176"/>
    </location>
</feature>
<sequence>MASPWAPAPHPVDHAGYVDYPAEPASPGAQPSSPGRRALAWFSGKGSKANSRSRSRDNDARSRSASPRTDGRTPSPTFVVRNVTRQPGGVSLDAQSPQLADYQQQQSDGAQLQYSRSRSRPVGGVSLGVPPGGRGGGTGYGTATSSNDGRPEGIERGRTGSAERGTSQQQQHVSPTRTGSGNAGGIARPASPGAMTAGAFRNSGRISPGPMSWAQQQAAAEQARFQSGGGPREMRQQGDRSPARTPAGPRTAPGGFSSSPSRSPLSSSPLAPHVSAVHAGGSSSSQPQHQQQHYAVPRNIDMRNGPPPVIPLDGMPSPISIPRPLDSPGRSPLGTPSPGRSPDGRAQNAGGNSPGIGGGAGRWMNKLFSRSPRAASPADDTYAGWGRQPSPALAGAQDEGSGPTPYGIPSGVWGGNRRAQPSDDEREAALLRERSQREAARIVDAERRAIMERPTPAAYDPNTDRPFVPRQAVDDEDAADEDVGLVRETRSPPGRKPVPRFHETPDVEELRRMSLTTRESVAQQLDPHDALSRLEGRLTPAQQIIAETRSRHLARERAEAEAAAGGSVPAQVQRGFEVGEHIKDASSRAPTLPAKSPAPSQRQPLEAAAPEVIETPMRRKSTKRVAAPSAAAPKAAESPQRRAAPKPAAGGAGKGLLPGDGPLPMDMSLPAALQEMMIRFYRFERYSVPLIRSLETRLLDIERDAQLAINGDAQSANSARDREMDRWVGQMTSLMRHEVGQLKAATHEIREGRELLGQVVKNGADGPPGSSFRPRVFSGADSSAQASPSSTRAETGQVKAPPLSPIKTKNLEEDDRVPELGSARSPITAEQAGHAARTNNISSASFQSAVPRGNAAPVDPRLGLPAGAAPALDKDEGKSAHGKTASSSSGARRERSTSPGGRPRFTSALGEPMQSGRISPLERRSASDEAPLEPPAPGRFAMPGAAAAAAGARVSAASPAPSDTASNASGSVSMRSNKRGQSVDERLKALVADRQMRTPSLQSQSSIVETLEGDESTDATSMTSTRLGNDYPLQEAKEAEPQPMPTPKRALVAPTRSHTQQPSDSSQATFVPAGAPRRSTLMAPADTAPYLGGRTSPTPSSHSAHSPNARRSVSPANLVPGASASIKTAPHASQGLRARAQSYLQNADSSGAAATESPPSSPIPATSWISSRSGVSPSKLAETTTASTSRSASPDKLRLKSSSGAMSRPASQYGLSQQSPGTASKPSSPTKTEPLSIKKSAGSLRARSVNTTQGAGSAISVAPASPGAGARKGVPVGKSLRERAAFFESAA</sequence>
<feature type="compositionally biased region" description="Polar residues" evidence="1">
    <location>
        <begin position="1018"/>
        <end position="1027"/>
    </location>
</feature>
<feature type="compositionally biased region" description="Low complexity" evidence="1">
    <location>
        <begin position="243"/>
        <end position="293"/>
    </location>
</feature>
<feature type="compositionally biased region" description="Polar residues" evidence="1">
    <location>
        <begin position="997"/>
        <end position="1008"/>
    </location>
</feature>
<organism evidence="2 3">
    <name type="scientific">Tilletiopsis washingtonensis</name>
    <dbReference type="NCBI Taxonomy" id="58919"/>
    <lineage>
        <taxon>Eukaryota</taxon>
        <taxon>Fungi</taxon>
        <taxon>Dikarya</taxon>
        <taxon>Basidiomycota</taxon>
        <taxon>Ustilaginomycotina</taxon>
        <taxon>Exobasidiomycetes</taxon>
        <taxon>Entylomatales</taxon>
        <taxon>Entylomatales incertae sedis</taxon>
        <taxon>Tilletiopsis</taxon>
    </lineage>
</organism>
<feature type="compositionally biased region" description="Basic and acidic residues" evidence="1">
    <location>
        <begin position="420"/>
        <end position="451"/>
    </location>
</feature>
<evidence type="ECO:0000313" key="2">
    <source>
        <dbReference type="EMBL" id="PWN98777.1"/>
    </source>
</evidence>
<feature type="compositionally biased region" description="Low complexity" evidence="1">
    <location>
        <begin position="938"/>
        <end position="969"/>
    </location>
</feature>
<dbReference type="GeneID" id="37269652"/>
<feature type="compositionally biased region" description="Gly residues" evidence="1">
    <location>
        <begin position="130"/>
        <end position="140"/>
    </location>
</feature>
<feature type="region of interest" description="Disordered" evidence="1">
    <location>
        <begin position="1"/>
        <end position="507"/>
    </location>
</feature>
<feature type="region of interest" description="Disordered" evidence="1">
    <location>
        <begin position="549"/>
        <end position="571"/>
    </location>
</feature>
<feature type="compositionally biased region" description="Gly residues" evidence="1">
    <location>
        <begin position="352"/>
        <end position="361"/>
    </location>
</feature>
<feature type="compositionally biased region" description="Low complexity" evidence="1">
    <location>
        <begin position="862"/>
        <end position="871"/>
    </location>
</feature>
<proteinExistence type="predicted"/>
<name>A0A316ZAD7_9BASI</name>
<dbReference type="RefSeq" id="XP_025599056.1">
    <property type="nucleotide sequence ID" value="XM_025742108.1"/>
</dbReference>
<feature type="compositionally biased region" description="Polar residues" evidence="1">
    <location>
        <begin position="1056"/>
        <end position="1069"/>
    </location>
</feature>
<accession>A0A316ZAD7</accession>
<feature type="region of interest" description="Disordered" evidence="1">
    <location>
        <begin position="760"/>
        <end position="818"/>
    </location>
</feature>
<protein>
    <submittedName>
        <fullName evidence="2">Uncharacterized protein</fullName>
    </submittedName>
</protein>
<feature type="region of interest" description="Disordered" evidence="1">
    <location>
        <begin position="850"/>
        <end position="1275"/>
    </location>
</feature>
<dbReference type="OrthoDB" id="3362023at2759"/>
<feature type="compositionally biased region" description="Polar residues" evidence="1">
    <location>
        <begin position="780"/>
        <end position="794"/>
    </location>
</feature>
<evidence type="ECO:0000256" key="1">
    <source>
        <dbReference type="SAM" id="MobiDB-lite"/>
    </source>
</evidence>
<feature type="compositionally biased region" description="Polar residues" evidence="1">
    <location>
        <begin position="93"/>
        <end position="114"/>
    </location>
</feature>
<feature type="compositionally biased region" description="Low complexity" evidence="1">
    <location>
        <begin position="1094"/>
        <end position="1112"/>
    </location>
</feature>
<feature type="compositionally biased region" description="Low complexity" evidence="1">
    <location>
        <begin position="1183"/>
        <end position="1192"/>
    </location>
</feature>
<feature type="compositionally biased region" description="Low complexity" evidence="1">
    <location>
        <begin position="21"/>
        <end position="34"/>
    </location>
</feature>
<feature type="compositionally biased region" description="Basic and acidic residues" evidence="1">
    <location>
        <begin position="149"/>
        <end position="158"/>
    </location>
</feature>
<dbReference type="EMBL" id="KZ819290">
    <property type="protein sequence ID" value="PWN98777.1"/>
    <property type="molecule type" value="Genomic_DNA"/>
</dbReference>
<feature type="compositionally biased region" description="Acidic residues" evidence="1">
    <location>
        <begin position="474"/>
        <end position="483"/>
    </location>
</feature>
<gene>
    <name evidence="2" type="ORF">FA09DRAFT_329272</name>
</gene>
<feature type="region of interest" description="Disordered" evidence="1">
    <location>
        <begin position="585"/>
        <end position="661"/>
    </location>
</feature>
<feature type="compositionally biased region" description="Low complexity" evidence="1">
    <location>
        <begin position="120"/>
        <end position="129"/>
    </location>
</feature>
<evidence type="ECO:0000313" key="3">
    <source>
        <dbReference type="Proteomes" id="UP000245946"/>
    </source>
</evidence>
<dbReference type="Proteomes" id="UP000245946">
    <property type="component" value="Unassembled WGS sequence"/>
</dbReference>
<feature type="compositionally biased region" description="Polar residues" evidence="1">
    <location>
        <begin position="1200"/>
        <end position="1233"/>
    </location>
</feature>
<feature type="compositionally biased region" description="Pro residues" evidence="1">
    <location>
        <begin position="1"/>
        <end position="10"/>
    </location>
</feature>
<feature type="compositionally biased region" description="Low complexity" evidence="1">
    <location>
        <begin position="626"/>
        <end position="638"/>
    </location>
</feature>
<feature type="compositionally biased region" description="Basic and acidic residues" evidence="1">
    <location>
        <begin position="232"/>
        <end position="242"/>
    </location>
</feature>